<dbReference type="InterPro" id="IPR017871">
    <property type="entry name" value="ABC_transporter-like_CS"/>
</dbReference>
<evidence type="ECO:0000313" key="6">
    <source>
        <dbReference type="EMBL" id="MBB6041484.1"/>
    </source>
</evidence>
<dbReference type="InterPro" id="IPR017911">
    <property type="entry name" value="MacB-like_ATP-bd"/>
</dbReference>
<dbReference type="SUPFAM" id="SSF52540">
    <property type="entry name" value="P-loop containing nucleoside triphosphate hydrolases"/>
    <property type="match status" value="1"/>
</dbReference>
<dbReference type="Gene3D" id="3.40.50.300">
    <property type="entry name" value="P-loop containing nucleotide triphosphate hydrolases"/>
    <property type="match status" value="1"/>
</dbReference>
<dbReference type="PROSITE" id="PS00211">
    <property type="entry name" value="ABC_TRANSPORTER_1"/>
    <property type="match status" value="1"/>
</dbReference>
<dbReference type="InterPro" id="IPR027417">
    <property type="entry name" value="P-loop_NTPase"/>
</dbReference>
<dbReference type="PANTHER" id="PTHR42798">
    <property type="entry name" value="LIPOPROTEIN-RELEASING SYSTEM ATP-BINDING PROTEIN LOLD"/>
    <property type="match status" value="1"/>
</dbReference>
<dbReference type="GO" id="GO:0098796">
    <property type="term" value="C:membrane protein complex"/>
    <property type="evidence" value="ECO:0007669"/>
    <property type="project" value="UniProtKB-ARBA"/>
</dbReference>
<evidence type="ECO:0000259" key="5">
    <source>
        <dbReference type="PROSITE" id="PS50893"/>
    </source>
</evidence>
<accession>A0A7W9SG23</accession>
<evidence type="ECO:0000256" key="4">
    <source>
        <dbReference type="ARBA" id="ARBA00022840"/>
    </source>
</evidence>
<name>A0A7W9SG23_9FIRM</name>
<sequence length="233" mass="25732">MKAVTFENVSKTYNVGDSEVTALDHVSLSIEDESVTVILGPSGSGKSTMLNLIGGMDRASSGCIRVSDTDISKLNEFELTEYRRKKIGFVFQFYNLIPSLNALENVSIVAKMTSHSFDAKEMIRSVGLEDRCQHFPDELSGGEMQRLSIARAICKNPDILLCDEPTGALDSATGRSVLQLLTDMARKYNKTVIIVTHNASIALCANEVIHLKDGRIEFSEKNEKPLKVDEVNW</sequence>
<keyword evidence="4 6" id="KW-0067">ATP-binding</keyword>
<dbReference type="EMBL" id="JACHHH010000007">
    <property type="protein sequence ID" value="MBB6041484.1"/>
    <property type="molecule type" value="Genomic_DNA"/>
</dbReference>
<dbReference type="GO" id="GO:0022857">
    <property type="term" value="F:transmembrane transporter activity"/>
    <property type="evidence" value="ECO:0007669"/>
    <property type="project" value="UniProtKB-ARBA"/>
</dbReference>
<dbReference type="Pfam" id="PF00005">
    <property type="entry name" value="ABC_tran"/>
    <property type="match status" value="1"/>
</dbReference>
<proteinExistence type="inferred from homology"/>
<dbReference type="SMART" id="SM00382">
    <property type="entry name" value="AAA"/>
    <property type="match status" value="1"/>
</dbReference>
<dbReference type="FunFam" id="3.40.50.300:FF:000032">
    <property type="entry name" value="Export ABC transporter ATP-binding protein"/>
    <property type="match status" value="1"/>
</dbReference>
<organism evidence="6 7">
    <name type="scientific">Oribacterium sinus</name>
    <dbReference type="NCBI Taxonomy" id="237576"/>
    <lineage>
        <taxon>Bacteria</taxon>
        <taxon>Bacillati</taxon>
        <taxon>Bacillota</taxon>
        <taxon>Clostridia</taxon>
        <taxon>Lachnospirales</taxon>
        <taxon>Lachnospiraceae</taxon>
        <taxon>Oribacterium</taxon>
    </lineage>
</organism>
<evidence type="ECO:0000256" key="2">
    <source>
        <dbReference type="ARBA" id="ARBA00022448"/>
    </source>
</evidence>
<dbReference type="PANTHER" id="PTHR42798:SF2">
    <property type="entry name" value="ABC TRANSPORTER ATP-BINDING PROTEIN MG467-RELATED"/>
    <property type="match status" value="1"/>
</dbReference>
<reference evidence="6 7" key="1">
    <citation type="submission" date="2020-08" db="EMBL/GenBank/DDBJ databases">
        <title>Genomic Encyclopedia of Type Strains, Phase IV (KMG-IV): sequencing the most valuable type-strain genomes for metagenomic binning, comparative biology and taxonomic classification.</title>
        <authorList>
            <person name="Goeker M."/>
        </authorList>
    </citation>
    <scope>NUCLEOTIDE SEQUENCE [LARGE SCALE GENOMIC DNA]</scope>
    <source>
        <strain evidence="6 7">DSM 17245</strain>
    </source>
</reference>
<dbReference type="GO" id="GO:0016887">
    <property type="term" value="F:ATP hydrolysis activity"/>
    <property type="evidence" value="ECO:0007669"/>
    <property type="project" value="InterPro"/>
</dbReference>
<keyword evidence="2" id="KW-0813">Transport</keyword>
<dbReference type="InterPro" id="IPR003439">
    <property type="entry name" value="ABC_transporter-like_ATP-bd"/>
</dbReference>
<comment type="similarity">
    <text evidence="1">Belongs to the ABC transporter superfamily.</text>
</comment>
<protein>
    <submittedName>
        <fullName evidence="6">Putative ABC transport system ATP-binding protein</fullName>
    </submittedName>
</protein>
<dbReference type="InterPro" id="IPR003593">
    <property type="entry name" value="AAA+_ATPase"/>
</dbReference>
<dbReference type="AlphaFoldDB" id="A0A7W9SG23"/>
<evidence type="ECO:0000256" key="3">
    <source>
        <dbReference type="ARBA" id="ARBA00022741"/>
    </source>
</evidence>
<dbReference type="CDD" id="cd03255">
    <property type="entry name" value="ABC_MJ0796_LolCDE_FtsE"/>
    <property type="match status" value="1"/>
</dbReference>
<evidence type="ECO:0000256" key="1">
    <source>
        <dbReference type="ARBA" id="ARBA00005417"/>
    </source>
</evidence>
<keyword evidence="3" id="KW-0547">Nucleotide-binding</keyword>
<dbReference type="PROSITE" id="PS50893">
    <property type="entry name" value="ABC_TRANSPORTER_2"/>
    <property type="match status" value="1"/>
</dbReference>
<evidence type="ECO:0000313" key="7">
    <source>
        <dbReference type="Proteomes" id="UP000522163"/>
    </source>
</evidence>
<gene>
    <name evidence="6" type="ORF">HNQ46_001467</name>
</gene>
<dbReference type="Proteomes" id="UP000522163">
    <property type="component" value="Unassembled WGS sequence"/>
</dbReference>
<feature type="domain" description="ABC transporter" evidence="5">
    <location>
        <begin position="4"/>
        <end position="231"/>
    </location>
</feature>
<dbReference type="GO" id="GO:0005524">
    <property type="term" value="F:ATP binding"/>
    <property type="evidence" value="ECO:0007669"/>
    <property type="project" value="UniProtKB-KW"/>
</dbReference>
<comment type="caution">
    <text evidence="6">The sequence shown here is derived from an EMBL/GenBank/DDBJ whole genome shotgun (WGS) entry which is preliminary data.</text>
</comment>